<dbReference type="Proteomes" id="UP000184016">
    <property type="component" value="Unassembled WGS sequence"/>
</dbReference>
<protein>
    <recommendedName>
        <fullName evidence="5">Holin</fullName>
    </recommendedName>
</protein>
<feature type="transmembrane region" description="Helical" evidence="2">
    <location>
        <begin position="46"/>
        <end position="63"/>
    </location>
</feature>
<evidence type="ECO:0000256" key="2">
    <source>
        <dbReference type="SAM" id="Phobius"/>
    </source>
</evidence>
<organism evidence="3 4">
    <name type="scientific">Alicyclobacillus tolerans</name>
    <dbReference type="NCBI Taxonomy" id="90970"/>
    <lineage>
        <taxon>Bacteria</taxon>
        <taxon>Bacillati</taxon>
        <taxon>Bacillota</taxon>
        <taxon>Bacilli</taxon>
        <taxon>Bacillales</taxon>
        <taxon>Alicyclobacillaceae</taxon>
        <taxon>Alicyclobacillus</taxon>
    </lineage>
</organism>
<feature type="transmembrane region" description="Helical" evidence="2">
    <location>
        <begin position="16"/>
        <end position="40"/>
    </location>
</feature>
<gene>
    <name evidence="3" type="ORF">SAMN05443507_11422</name>
</gene>
<evidence type="ECO:0000313" key="3">
    <source>
        <dbReference type="EMBL" id="SHK45678.1"/>
    </source>
</evidence>
<reference evidence="4" key="1">
    <citation type="submission" date="2016-11" db="EMBL/GenBank/DDBJ databases">
        <authorList>
            <person name="Varghese N."/>
            <person name="Submissions S."/>
        </authorList>
    </citation>
    <scope>NUCLEOTIDE SEQUENCE [LARGE SCALE GENOMIC DNA]</scope>
    <source>
        <strain evidence="4">USBA-503</strain>
    </source>
</reference>
<keyword evidence="2" id="KW-0472">Membrane</keyword>
<dbReference type="AlphaFoldDB" id="A0A1M6SM67"/>
<dbReference type="EMBL" id="FRAF01000014">
    <property type="protein sequence ID" value="SHK45678.1"/>
    <property type="molecule type" value="Genomic_DNA"/>
</dbReference>
<keyword evidence="2" id="KW-1133">Transmembrane helix</keyword>
<evidence type="ECO:0000313" key="4">
    <source>
        <dbReference type="Proteomes" id="UP000184016"/>
    </source>
</evidence>
<evidence type="ECO:0000256" key="1">
    <source>
        <dbReference type="SAM" id="MobiDB-lite"/>
    </source>
</evidence>
<proteinExistence type="predicted"/>
<name>A0A1M6SM67_9BACL</name>
<dbReference type="RefSeq" id="WP_072874291.1">
    <property type="nucleotide sequence ID" value="NZ_FRAF01000014.1"/>
</dbReference>
<accession>A0A1M6SM67</accession>
<feature type="region of interest" description="Disordered" evidence="1">
    <location>
        <begin position="111"/>
        <end position="130"/>
    </location>
</feature>
<evidence type="ECO:0008006" key="5">
    <source>
        <dbReference type="Google" id="ProtNLM"/>
    </source>
</evidence>
<sequence>MSGSSKLVSILKSRRLYTLVVGILAGLKLILDAFGIHIITSTEVNQIANGFAALFSILSLLLAHQYQGANIQSSAKSAIQSISANEVTTQTDATHSEQNQFGSVAINEAEYPPQAASDGLARPIENDPKE</sequence>
<keyword evidence="4" id="KW-1185">Reference proteome</keyword>
<keyword evidence="2" id="KW-0812">Transmembrane</keyword>